<feature type="transmembrane region" description="Helical" evidence="2">
    <location>
        <begin position="158"/>
        <end position="176"/>
    </location>
</feature>
<dbReference type="PANTHER" id="PTHR35394:SF5">
    <property type="entry name" value="DUF3176 DOMAIN-CONTAINING PROTEIN"/>
    <property type="match status" value="1"/>
</dbReference>
<dbReference type="EMBL" id="HG793135">
    <property type="protein sequence ID" value="CRL18511.1"/>
    <property type="molecule type" value="Genomic_DNA"/>
</dbReference>
<reference evidence="3 4" key="1">
    <citation type="journal article" date="2014" name="Nat. Commun.">
        <title>Multiple recent horizontal transfers of a large genomic region in cheese making fungi.</title>
        <authorList>
            <person name="Cheeseman K."/>
            <person name="Ropars J."/>
            <person name="Renault P."/>
            <person name="Dupont J."/>
            <person name="Gouzy J."/>
            <person name="Branca A."/>
            <person name="Abraham A.L."/>
            <person name="Ceppi M."/>
            <person name="Conseiller E."/>
            <person name="Debuchy R."/>
            <person name="Malagnac F."/>
            <person name="Goarin A."/>
            <person name="Silar P."/>
            <person name="Lacoste S."/>
            <person name="Sallet E."/>
            <person name="Bensimon A."/>
            <person name="Giraud T."/>
            <person name="Brygoo Y."/>
        </authorList>
    </citation>
    <scope>NUCLEOTIDE SEQUENCE [LARGE SCALE GENOMIC DNA]</scope>
    <source>
        <strain evidence="4">FM 013</strain>
    </source>
</reference>
<keyword evidence="2" id="KW-0812">Transmembrane</keyword>
<sequence>MIEMTRLVRGSQDDDGDTSLPKPHSEASIKEEVPNSDVQKPPRRAIWLDSWSFEWITLTFSIACFVAICIVLWIYDGKVRPEMDHDLSLNTIISVLATGCKSALILVIGEAISQLKWLWFQNPTQAQSQLVGIQRFDAASRGPLGSLMIIIHHRARSLVSLGAAVIILLLAFDPFMQQILSYPVRPTVDTNTQASALAPQLREYIPTEATPDWESALALGYWSGQEFSVSPQCSSGNCTWDSFASVGICSQCADMTAIATLNCSLPDTTKDFNRTCGVSFTEGVGSDFTVVYRQGMEYQYPSLLIPYTMIWMPQDITKLNLPNYTFAGVKNPLWTNAYVEIGLHSGQASPSAPISDSMFIKSATGCSLSTCLRDYHVSMGNGHSSIQTSNVDFGTMYKNYSKPTFSAADIGVEDFDKELCWMPGPPAADGYQWTREFAFCDDNMRQLANSGQKFFPSGQEPANRVSWEWNDRTWKLQDEFLTTKPSANTIWLNEASNPLINRITIAGFNRTMANMAASLTKLGLEKTNGTVDGTVYVTKAFVSVRWPWIILPGLLVAIGAIFLVVTIAVTKTSSMPLWKSSALVPYYHGIERLGGNEDDANEYPTVSTMEKKAEEEYIQLQRSEENGRLVLREQRASSTNYEF</sequence>
<name>A0A0G4NWS7_PENC3</name>
<evidence type="ECO:0000313" key="4">
    <source>
        <dbReference type="Proteomes" id="UP000053732"/>
    </source>
</evidence>
<keyword evidence="2" id="KW-1133">Transmembrane helix</keyword>
<keyword evidence="2" id="KW-0472">Membrane</keyword>
<dbReference type="AlphaFoldDB" id="A0A0G4NWS7"/>
<dbReference type="Pfam" id="PF11374">
    <property type="entry name" value="DUF3176"/>
    <property type="match status" value="1"/>
</dbReference>
<feature type="region of interest" description="Disordered" evidence="1">
    <location>
        <begin position="1"/>
        <end position="37"/>
    </location>
</feature>
<feature type="transmembrane region" description="Helical" evidence="2">
    <location>
        <begin position="87"/>
        <end position="108"/>
    </location>
</feature>
<dbReference type="PANTHER" id="PTHR35394">
    <property type="entry name" value="DUF3176 DOMAIN-CONTAINING PROTEIN"/>
    <property type="match status" value="1"/>
</dbReference>
<keyword evidence="4" id="KW-1185">Reference proteome</keyword>
<protein>
    <submittedName>
        <fullName evidence="3">Uncharacterized protein</fullName>
    </submittedName>
</protein>
<proteinExistence type="predicted"/>
<feature type="compositionally biased region" description="Basic and acidic residues" evidence="1">
    <location>
        <begin position="23"/>
        <end position="33"/>
    </location>
</feature>
<dbReference type="STRING" id="1429867.A0A0G4NWS7"/>
<gene>
    <name evidence="3" type="ORF">PCAMFM013_S002g000381</name>
</gene>
<dbReference type="InterPro" id="IPR021514">
    <property type="entry name" value="DUF3176"/>
</dbReference>
<organism evidence="3 4">
    <name type="scientific">Penicillium camemberti (strain FM 013)</name>
    <dbReference type="NCBI Taxonomy" id="1429867"/>
    <lineage>
        <taxon>Eukaryota</taxon>
        <taxon>Fungi</taxon>
        <taxon>Dikarya</taxon>
        <taxon>Ascomycota</taxon>
        <taxon>Pezizomycotina</taxon>
        <taxon>Eurotiomycetes</taxon>
        <taxon>Eurotiomycetidae</taxon>
        <taxon>Eurotiales</taxon>
        <taxon>Aspergillaceae</taxon>
        <taxon>Penicillium</taxon>
    </lineage>
</organism>
<accession>A0A0G4NWS7</accession>
<evidence type="ECO:0000256" key="2">
    <source>
        <dbReference type="SAM" id="Phobius"/>
    </source>
</evidence>
<feature type="transmembrane region" description="Helical" evidence="2">
    <location>
        <begin position="546"/>
        <end position="569"/>
    </location>
</feature>
<evidence type="ECO:0000313" key="3">
    <source>
        <dbReference type="EMBL" id="CRL18511.1"/>
    </source>
</evidence>
<dbReference type="Proteomes" id="UP000053732">
    <property type="component" value="Unassembled WGS sequence"/>
</dbReference>
<evidence type="ECO:0000256" key="1">
    <source>
        <dbReference type="SAM" id="MobiDB-lite"/>
    </source>
</evidence>
<feature type="transmembrane region" description="Helical" evidence="2">
    <location>
        <begin position="53"/>
        <end position="75"/>
    </location>
</feature>